<dbReference type="Proteomes" id="UP000184073">
    <property type="component" value="Unassembled WGS sequence"/>
</dbReference>
<dbReference type="InterPro" id="IPR000195">
    <property type="entry name" value="Rab-GAP-TBC_dom"/>
</dbReference>
<keyword evidence="5" id="KW-1185">Reference proteome</keyword>
<dbReference type="OrthoDB" id="27140at2759"/>
<evidence type="ECO:0000313" key="4">
    <source>
        <dbReference type="EMBL" id="OJJ03553.1"/>
    </source>
</evidence>
<gene>
    <name evidence="4" type="ORF">ASPVEDRAFT_84999</name>
</gene>
<dbReference type="FunFam" id="1.10.8.270:FF:000031">
    <property type="entry name" value="TBC1 domain family member 5"/>
    <property type="match status" value="1"/>
</dbReference>
<dbReference type="PANTHER" id="PTHR22957">
    <property type="entry name" value="TBC1 DOMAIN FAMILY MEMBER GTPASE-ACTIVATING PROTEIN"/>
    <property type="match status" value="1"/>
</dbReference>
<feature type="domain" description="Rab-GAP TBC" evidence="3">
    <location>
        <begin position="75"/>
        <end position="339"/>
    </location>
</feature>
<feature type="region of interest" description="Disordered" evidence="2">
    <location>
        <begin position="592"/>
        <end position="679"/>
    </location>
</feature>
<dbReference type="Gene3D" id="1.10.8.270">
    <property type="entry name" value="putative rabgap domain of human tbc1 domain family member 14 like domains"/>
    <property type="match status" value="1"/>
</dbReference>
<evidence type="ECO:0000259" key="3">
    <source>
        <dbReference type="PROSITE" id="PS50086"/>
    </source>
</evidence>
<dbReference type="Gene3D" id="1.10.472.80">
    <property type="entry name" value="Ypt/Rab-GAP domain of gyp1p, domain 3"/>
    <property type="match status" value="1"/>
</dbReference>
<organism evidence="4 5">
    <name type="scientific">Aspergillus versicolor CBS 583.65</name>
    <dbReference type="NCBI Taxonomy" id="1036611"/>
    <lineage>
        <taxon>Eukaryota</taxon>
        <taxon>Fungi</taxon>
        <taxon>Dikarya</taxon>
        <taxon>Ascomycota</taxon>
        <taxon>Pezizomycotina</taxon>
        <taxon>Eurotiomycetes</taxon>
        <taxon>Eurotiomycetidae</taxon>
        <taxon>Eurotiales</taxon>
        <taxon>Aspergillaceae</taxon>
        <taxon>Aspergillus</taxon>
        <taxon>Aspergillus subgen. Nidulantes</taxon>
    </lineage>
</organism>
<evidence type="ECO:0000313" key="5">
    <source>
        <dbReference type="Proteomes" id="UP000184073"/>
    </source>
</evidence>
<proteinExistence type="predicted"/>
<feature type="compositionally biased region" description="Polar residues" evidence="2">
    <location>
        <begin position="438"/>
        <end position="457"/>
    </location>
</feature>
<dbReference type="FunFam" id="1.10.472.80:FF:000038">
    <property type="entry name" value="TBC1 domain family member 5"/>
    <property type="match status" value="1"/>
</dbReference>
<dbReference type="PROSITE" id="PS50086">
    <property type="entry name" value="TBC_RABGAP"/>
    <property type="match status" value="1"/>
</dbReference>
<dbReference type="PANTHER" id="PTHR22957:SF337">
    <property type="entry name" value="TBC1 DOMAIN FAMILY MEMBER 5"/>
    <property type="match status" value="1"/>
</dbReference>
<protein>
    <recommendedName>
        <fullName evidence="3">Rab-GAP TBC domain-containing protein</fullName>
    </recommendedName>
</protein>
<evidence type="ECO:0000256" key="2">
    <source>
        <dbReference type="SAM" id="MobiDB-lite"/>
    </source>
</evidence>
<feature type="region of interest" description="Disordered" evidence="2">
    <location>
        <begin position="693"/>
        <end position="749"/>
    </location>
</feature>
<dbReference type="SMART" id="SM00164">
    <property type="entry name" value="TBC"/>
    <property type="match status" value="1"/>
</dbReference>
<accession>A0A1L9PPX6</accession>
<name>A0A1L9PPX6_ASPVE</name>
<dbReference type="GeneID" id="63733148"/>
<keyword evidence="1" id="KW-0343">GTPase activation</keyword>
<dbReference type="VEuPathDB" id="FungiDB:ASPVEDRAFT_84999"/>
<dbReference type="SUPFAM" id="SSF47923">
    <property type="entry name" value="Ypt/Rab-GAP domain of gyp1p"/>
    <property type="match status" value="2"/>
</dbReference>
<dbReference type="GO" id="GO:0005096">
    <property type="term" value="F:GTPase activator activity"/>
    <property type="evidence" value="ECO:0007669"/>
    <property type="project" value="UniProtKB-KW"/>
</dbReference>
<feature type="region of interest" description="Disordered" evidence="2">
    <location>
        <begin position="437"/>
        <end position="457"/>
    </location>
</feature>
<reference evidence="5" key="1">
    <citation type="journal article" date="2017" name="Genome Biol.">
        <title>Comparative genomics reveals high biological diversity and specific adaptations in the industrially and medically important fungal genus Aspergillus.</title>
        <authorList>
            <person name="de Vries R.P."/>
            <person name="Riley R."/>
            <person name="Wiebenga A."/>
            <person name="Aguilar-Osorio G."/>
            <person name="Amillis S."/>
            <person name="Uchima C.A."/>
            <person name="Anderluh G."/>
            <person name="Asadollahi M."/>
            <person name="Askin M."/>
            <person name="Barry K."/>
            <person name="Battaglia E."/>
            <person name="Bayram O."/>
            <person name="Benocci T."/>
            <person name="Braus-Stromeyer S.A."/>
            <person name="Caldana C."/>
            <person name="Canovas D."/>
            <person name="Cerqueira G.C."/>
            <person name="Chen F."/>
            <person name="Chen W."/>
            <person name="Choi C."/>
            <person name="Clum A."/>
            <person name="Dos Santos R.A."/>
            <person name="Damasio A.R."/>
            <person name="Diallinas G."/>
            <person name="Emri T."/>
            <person name="Fekete E."/>
            <person name="Flipphi M."/>
            <person name="Freyberg S."/>
            <person name="Gallo A."/>
            <person name="Gournas C."/>
            <person name="Habgood R."/>
            <person name="Hainaut M."/>
            <person name="Harispe M.L."/>
            <person name="Henrissat B."/>
            <person name="Hilden K.S."/>
            <person name="Hope R."/>
            <person name="Hossain A."/>
            <person name="Karabika E."/>
            <person name="Karaffa L."/>
            <person name="Karanyi Z."/>
            <person name="Krasevec N."/>
            <person name="Kuo A."/>
            <person name="Kusch H."/>
            <person name="LaButti K."/>
            <person name="Lagendijk E.L."/>
            <person name="Lapidus A."/>
            <person name="Levasseur A."/>
            <person name="Lindquist E."/>
            <person name="Lipzen A."/>
            <person name="Logrieco A.F."/>
            <person name="MacCabe A."/>
            <person name="Maekelae M.R."/>
            <person name="Malavazi I."/>
            <person name="Melin P."/>
            <person name="Meyer V."/>
            <person name="Mielnichuk N."/>
            <person name="Miskei M."/>
            <person name="Molnar A.P."/>
            <person name="Mule G."/>
            <person name="Ngan C.Y."/>
            <person name="Orejas M."/>
            <person name="Orosz E."/>
            <person name="Ouedraogo J.P."/>
            <person name="Overkamp K.M."/>
            <person name="Park H.-S."/>
            <person name="Perrone G."/>
            <person name="Piumi F."/>
            <person name="Punt P.J."/>
            <person name="Ram A.F."/>
            <person name="Ramon A."/>
            <person name="Rauscher S."/>
            <person name="Record E."/>
            <person name="Riano-Pachon D.M."/>
            <person name="Robert V."/>
            <person name="Roehrig J."/>
            <person name="Ruller R."/>
            <person name="Salamov A."/>
            <person name="Salih N.S."/>
            <person name="Samson R.A."/>
            <person name="Sandor E."/>
            <person name="Sanguinetti M."/>
            <person name="Schuetze T."/>
            <person name="Sepcic K."/>
            <person name="Shelest E."/>
            <person name="Sherlock G."/>
            <person name="Sophianopoulou V."/>
            <person name="Squina F.M."/>
            <person name="Sun H."/>
            <person name="Susca A."/>
            <person name="Todd R.B."/>
            <person name="Tsang A."/>
            <person name="Unkles S.E."/>
            <person name="van de Wiele N."/>
            <person name="van Rossen-Uffink D."/>
            <person name="Oliveira J.V."/>
            <person name="Vesth T.C."/>
            <person name="Visser J."/>
            <person name="Yu J.-H."/>
            <person name="Zhou M."/>
            <person name="Andersen M.R."/>
            <person name="Archer D.B."/>
            <person name="Baker S.E."/>
            <person name="Benoit I."/>
            <person name="Brakhage A.A."/>
            <person name="Braus G.H."/>
            <person name="Fischer R."/>
            <person name="Frisvad J.C."/>
            <person name="Goldman G.H."/>
            <person name="Houbraken J."/>
            <person name="Oakley B."/>
            <person name="Pocsi I."/>
            <person name="Scazzocchio C."/>
            <person name="Seiboth B."/>
            <person name="vanKuyk P.A."/>
            <person name="Wortman J."/>
            <person name="Dyer P.S."/>
            <person name="Grigoriev I.V."/>
        </authorList>
    </citation>
    <scope>NUCLEOTIDE SEQUENCE [LARGE SCALE GENOMIC DNA]</scope>
    <source>
        <strain evidence="5">CBS 583.65</strain>
    </source>
</reference>
<dbReference type="STRING" id="1036611.A0A1L9PPX6"/>
<dbReference type="Pfam" id="PF00566">
    <property type="entry name" value="RabGAP-TBC"/>
    <property type="match status" value="1"/>
</dbReference>
<dbReference type="InterPro" id="IPR035969">
    <property type="entry name" value="Rab-GAP_TBC_sf"/>
</dbReference>
<feature type="compositionally biased region" description="Polar residues" evidence="2">
    <location>
        <begin position="625"/>
        <end position="645"/>
    </location>
</feature>
<evidence type="ECO:0000256" key="1">
    <source>
        <dbReference type="ARBA" id="ARBA00022468"/>
    </source>
</evidence>
<feature type="compositionally biased region" description="Polar residues" evidence="2">
    <location>
        <begin position="597"/>
        <end position="608"/>
    </location>
</feature>
<dbReference type="EMBL" id="KV878130">
    <property type="protein sequence ID" value="OJJ03553.1"/>
    <property type="molecule type" value="Genomic_DNA"/>
</dbReference>
<dbReference type="RefSeq" id="XP_040669315.1">
    <property type="nucleotide sequence ID" value="XM_040817637.1"/>
</dbReference>
<dbReference type="AlphaFoldDB" id="A0A1L9PPX6"/>
<sequence>MTIAPSGTSFVPLRQFTSLHVSTIHSLTRRKSQKITHGEMRGIEDSRQRWNILFHSRDTPSDLREALKSEQDDSICDDGLRSICWKAFLLFENLSHVQWPSKITDARSTYVALKEHFLKYIEHPDDLQSSVDPLADDEQSPWQTLRQDERLRADILQDVDRCLQENYFFHEPATKAKMVDILFIYSKLNPDLGYRQGMHEILAPILWVVDRDAIEPKSRENSKPTGQDDDCMFQLLDADYIEHDAFSLFCSVMQTTRIYYEHNTHRSANGQADAIPIVLQCEHIHNDLLVAADLELADHLQVLDILPQIFLTRWMRLLFGREFPFQDMLVVWDLLFAEGLRSELVDFVCVAMLLRIRWQLLNSDSSTALTTLLRYPSPHPSAPVSFVQDGLYLEQNPTSERGAFIISKYSGKPPELSKTAESTGRLRPGRKFQFRSDFMNSSEGSTPSRSPARNSPLSFEGLFQDVSEGIQRRTETWGVAKAVRGAVNEAKKNMQSIQAEQASRLTRPEDVAPIRGSDSILDRESEATTKLKAQLESLWERNRALAQTLGEAVNDIHSQVTKEETFDADTTSSIKQSLAKIESVRSSLETPNPVLKVTTSSPVSSTANKAKAPENLAAARKKGSISENGKPSRSSADSTPSNPTPAMSPVGSEGGQRSVLSPKPVHNARPLRQATRPSLANSEFSWMLGGDRHLSSFVSPASVPPEQTRQGESRNKQNALFGNGDVEQKPNVEPDGMAMKSLRGDKRVE</sequence>